<organism evidence="3 4">
    <name type="scientific">Oidiodendron maius (strain Zn)</name>
    <dbReference type="NCBI Taxonomy" id="913774"/>
    <lineage>
        <taxon>Eukaryota</taxon>
        <taxon>Fungi</taxon>
        <taxon>Dikarya</taxon>
        <taxon>Ascomycota</taxon>
        <taxon>Pezizomycotina</taxon>
        <taxon>Leotiomycetes</taxon>
        <taxon>Leotiomycetes incertae sedis</taxon>
        <taxon>Myxotrichaceae</taxon>
        <taxon>Oidiodendron</taxon>
    </lineage>
</organism>
<sequence length="135" mass="15132">MRSREGLAALFVVYLRLASCAHTSGGAGVVSQIREDGRSRPSSRDCRVWNKEGGRGREGRGRGKGEDPAWWWFVHRVAIARQNPGGPFGYVMYQPNSNPARRWGDLAGVDVLSARVLCPAWYYWTVVPLSSRQLR</sequence>
<protein>
    <recommendedName>
        <fullName evidence="5">Secreted protein</fullName>
    </recommendedName>
</protein>
<feature type="signal peptide" evidence="2">
    <location>
        <begin position="1"/>
        <end position="20"/>
    </location>
</feature>
<dbReference type="EMBL" id="KN832872">
    <property type="protein sequence ID" value="KIN04464.1"/>
    <property type="molecule type" value="Genomic_DNA"/>
</dbReference>
<keyword evidence="4" id="KW-1185">Reference proteome</keyword>
<feature type="region of interest" description="Disordered" evidence="1">
    <location>
        <begin position="34"/>
        <end position="64"/>
    </location>
</feature>
<keyword evidence="2" id="KW-0732">Signal</keyword>
<evidence type="ECO:0000256" key="1">
    <source>
        <dbReference type="SAM" id="MobiDB-lite"/>
    </source>
</evidence>
<evidence type="ECO:0000313" key="4">
    <source>
        <dbReference type="Proteomes" id="UP000054321"/>
    </source>
</evidence>
<evidence type="ECO:0008006" key="5">
    <source>
        <dbReference type="Google" id="ProtNLM"/>
    </source>
</evidence>
<reference evidence="3 4" key="1">
    <citation type="submission" date="2014-04" db="EMBL/GenBank/DDBJ databases">
        <authorList>
            <consortium name="DOE Joint Genome Institute"/>
            <person name="Kuo A."/>
            <person name="Martino E."/>
            <person name="Perotto S."/>
            <person name="Kohler A."/>
            <person name="Nagy L.G."/>
            <person name="Floudas D."/>
            <person name="Copeland A."/>
            <person name="Barry K.W."/>
            <person name="Cichocki N."/>
            <person name="Veneault-Fourrey C."/>
            <person name="LaButti K."/>
            <person name="Lindquist E.A."/>
            <person name="Lipzen A."/>
            <person name="Lundell T."/>
            <person name="Morin E."/>
            <person name="Murat C."/>
            <person name="Sun H."/>
            <person name="Tunlid A."/>
            <person name="Henrissat B."/>
            <person name="Grigoriev I.V."/>
            <person name="Hibbett D.S."/>
            <person name="Martin F."/>
            <person name="Nordberg H.P."/>
            <person name="Cantor M.N."/>
            <person name="Hua S.X."/>
        </authorList>
    </citation>
    <scope>NUCLEOTIDE SEQUENCE [LARGE SCALE GENOMIC DNA]</scope>
    <source>
        <strain evidence="3 4">Zn</strain>
    </source>
</reference>
<accession>A0A0C3CZL1</accession>
<dbReference type="InParanoid" id="A0A0C3CZL1"/>
<dbReference type="Proteomes" id="UP000054321">
    <property type="component" value="Unassembled WGS sequence"/>
</dbReference>
<evidence type="ECO:0000256" key="2">
    <source>
        <dbReference type="SAM" id="SignalP"/>
    </source>
</evidence>
<evidence type="ECO:0000313" key="3">
    <source>
        <dbReference type="EMBL" id="KIN04464.1"/>
    </source>
</evidence>
<name>A0A0C3CZL1_OIDMZ</name>
<feature type="chain" id="PRO_5002163148" description="Secreted protein" evidence="2">
    <location>
        <begin position="21"/>
        <end position="135"/>
    </location>
</feature>
<gene>
    <name evidence="3" type="ORF">OIDMADRAFT_142345</name>
</gene>
<dbReference type="AlphaFoldDB" id="A0A0C3CZL1"/>
<reference evidence="4" key="2">
    <citation type="submission" date="2015-01" db="EMBL/GenBank/DDBJ databases">
        <title>Evolutionary Origins and Diversification of the Mycorrhizal Mutualists.</title>
        <authorList>
            <consortium name="DOE Joint Genome Institute"/>
            <consortium name="Mycorrhizal Genomics Consortium"/>
            <person name="Kohler A."/>
            <person name="Kuo A."/>
            <person name="Nagy L.G."/>
            <person name="Floudas D."/>
            <person name="Copeland A."/>
            <person name="Barry K.W."/>
            <person name="Cichocki N."/>
            <person name="Veneault-Fourrey C."/>
            <person name="LaButti K."/>
            <person name="Lindquist E.A."/>
            <person name="Lipzen A."/>
            <person name="Lundell T."/>
            <person name="Morin E."/>
            <person name="Murat C."/>
            <person name="Riley R."/>
            <person name="Ohm R."/>
            <person name="Sun H."/>
            <person name="Tunlid A."/>
            <person name="Henrissat B."/>
            <person name="Grigoriev I.V."/>
            <person name="Hibbett D.S."/>
            <person name="Martin F."/>
        </authorList>
    </citation>
    <scope>NUCLEOTIDE SEQUENCE [LARGE SCALE GENOMIC DNA]</scope>
    <source>
        <strain evidence="4">Zn</strain>
    </source>
</reference>
<dbReference type="HOGENOM" id="CLU_1886369_0_0_1"/>
<proteinExistence type="predicted"/>